<dbReference type="SMART" id="SM00897">
    <property type="entry name" value="FIST"/>
    <property type="match status" value="1"/>
</dbReference>
<feature type="domain" description="FIST C-domain" evidence="2">
    <location>
        <begin position="225"/>
        <end position="370"/>
    </location>
</feature>
<dbReference type="Proteomes" id="UP001589748">
    <property type="component" value="Unassembled WGS sequence"/>
</dbReference>
<gene>
    <name evidence="3" type="ORF">ACFFVI_15960</name>
</gene>
<accession>A0ABV5LWK2</accession>
<organism evidence="3 4">
    <name type="scientific">Kineococcus gynurae</name>
    <dbReference type="NCBI Taxonomy" id="452979"/>
    <lineage>
        <taxon>Bacteria</taxon>
        <taxon>Bacillati</taxon>
        <taxon>Actinomycetota</taxon>
        <taxon>Actinomycetes</taxon>
        <taxon>Kineosporiales</taxon>
        <taxon>Kineosporiaceae</taxon>
        <taxon>Kineococcus</taxon>
    </lineage>
</organism>
<dbReference type="EMBL" id="JBHMDM010000007">
    <property type="protein sequence ID" value="MFB9378463.1"/>
    <property type="molecule type" value="Genomic_DNA"/>
</dbReference>
<dbReference type="RefSeq" id="WP_380136907.1">
    <property type="nucleotide sequence ID" value="NZ_JBHLUI010000008.1"/>
</dbReference>
<keyword evidence="4" id="KW-1185">Reference proteome</keyword>
<dbReference type="PANTHER" id="PTHR40252">
    <property type="entry name" value="BLR0328 PROTEIN"/>
    <property type="match status" value="1"/>
</dbReference>
<evidence type="ECO:0000313" key="3">
    <source>
        <dbReference type="EMBL" id="MFB9378463.1"/>
    </source>
</evidence>
<evidence type="ECO:0000259" key="1">
    <source>
        <dbReference type="SMART" id="SM00897"/>
    </source>
</evidence>
<sequence>MGTGRVEQADDLAGPVLAARVATAVAEALAGRTAALVLAHVDHRLDLPLVTAALQAAAGAAPVLGATTGTVYSGTDEQPAVVLVTALGGDDLQVGAAVDARPDPTERATVVAERAALGVDSPHRLMIMLPNGTAGDQQAMVLGAYDVLGPAVSIVGGGADGDLETNRSWQFLGTTIVENGLAAAVLGTDRPVGVAAAHGYSRLGRGMVVTDSDGQLLRELDGRPALDAYLDNLADAGIDVGDRDDEAALTRLAFAHPLGLARRRRDEARTIVSLDLAARTMTFVSTVEAGGLVHPLQGDEQDMLAGAAQACDQAVRALGADPVGMVLFSCIARRALLTEEGRLAELDAARDAGCRGEVTLVHSCGEIARVSGSAGCHNQTVVALAF</sequence>
<dbReference type="Pfam" id="PF08495">
    <property type="entry name" value="FIST"/>
    <property type="match status" value="1"/>
</dbReference>
<evidence type="ECO:0000259" key="2">
    <source>
        <dbReference type="SMART" id="SM01204"/>
    </source>
</evidence>
<proteinExistence type="predicted"/>
<name>A0ABV5LWK2_9ACTN</name>
<evidence type="ECO:0000313" key="4">
    <source>
        <dbReference type="Proteomes" id="UP001589748"/>
    </source>
</evidence>
<dbReference type="Pfam" id="PF10442">
    <property type="entry name" value="FIST_C"/>
    <property type="match status" value="1"/>
</dbReference>
<protein>
    <submittedName>
        <fullName evidence="3">FIST signal transduction protein</fullName>
    </submittedName>
</protein>
<comment type="caution">
    <text evidence="3">The sequence shown here is derived from an EMBL/GenBank/DDBJ whole genome shotgun (WGS) entry which is preliminary data.</text>
</comment>
<dbReference type="InterPro" id="IPR013702">
    <property type="entry name" value="FIST_domain_N"/>
</dbReference>
<feature type="domain" description="FIST" evidence="1">
    <location>
        <begin position="33"/>
        <end position="224"/>
    </location>
</feature>
<dbReference type="SMART" id="SM01204">
    <property type="entry name" value="FIST_C"/>
    <property type="match status" value="1"/>
</dbReference>
<reference evidence="3 4" key="1">
    <citation type="submission" date="2024-09" db="EMBL/GenBank/DDBJ databases">
        <authorList>
            <person name="Sun Q."/>
            <person name="Mori K."/>
        </authorList>
    </citation>
    <scope>NUCLEOTIDE SEQUENCE [LARGE SCALE GENOMIC DNA]</scope>
    <source>
        <strain evidence="3 4">TISTR 1856</strain>
    </source>
</reference>
<dbReference type="PANTHER" id="PTHR40252:SF2">
    <property type="entry name" value="BLR0328 PROTEIN"/>
    <property type="match status" value="1"/>
</dbReference>
<dbReference type="InterPro" id="IPR019494">
    <property type="entry name" value="FIST_C"/>
</dbReference>